<dbReference type="SMART" id="SM00487">
    <property type="entry name" value="DEXDc"/>
    <property type="match status" value="1"/>
</dbReference>
<dbReference type="InterPro" id="IPR014001">
    <property type="entry name" value="Helicase_ATP-bd"/>
</dbReference>
<keyword evidence="4" id="KW-0347">Helicase</keyword>
<accession>A0A166FIX6</accession>
<keyword evidence="3 9" id="KW-0378">Hydrolase</keyword>
<evidence type="ECO:0000259" key="8">
    <source>
        <dbReference type="PROSITE" id="PS51194"/>
    </source>
</evidence>
<evidence type="ECO:0000313" key="9">
    <source>
        <dbReference type="EMBL" id="KZP16851.1"/>
    </source>
</evidence>
<dbReference type="PROSITE" id="PS51194">
    <property type="entry name" value="HELICASE_CTER"/>
    <property type="match status" value="1"/>
</dbReference>
<dbReference type="SMART" id="SM00490">
    <property type="entry name" value="HELICc"/>
    <property type="match status" value="1"/>
</dbReference>
<dbReference type="Gene3D" id="3.40.50.300">
    <property type="entry name" value="P-loop containing nucleotide triphosphate hydrolases"/>
    <property type="match status" value="2"/>
</dbReference>
<keyword evidence="10" id="KW-1185">Reference proteome</keyword>
<dbReference type="SUPFAM" id="SSF52540">
    <property type="entry name" value="P-loop containing nucleoside triphosphate hydrolases"/>
    <property type="match status" value="1"/>
</dbReference>
<evidence type="ECO:0000259" key="7">
    <source>
        <dbReference type="PROSITE" id="PS51192"/>
    </source>
</evidence>
<protein>
    <recommendedName>
        <fullName evidence="1">RNA helicase</fullName>
        <ecNumber evidence="1">3.6.4.13</ecNumber>
    </recommendedName>
</protein>
<dbReference type="GO" id="GO:0003724">
    <property type="term" value="F:RNA helicase activity"/>
    <property type="evidence" value="ECO:0007669"/>
    <property type="project" value="UniProtKB-EC"/>
</dbReference>
<evidence type="ECO:0000256" key="1">
    <source>
        <dbReference type="ARBA" id="ARBA00012552"/>
    </source>
</evidence>
<dbReference type="EC" id="3.6.4.13" evidence="1"/>
<keyword evidence="2" id="KW-0547">Nucleotide-binding</keyword>
<dbReference type="STRING" id="436010.A0A166FIX6"/>
<name>A0A166FIX6_9AGAM</name>
<evidence type="ECO:0000256" key="2">
    <source>
        <dbReference type="ARBA" id="ARBA00022741"/>
    </source>
</evidence>
<dbReference type="InterPro" id="IPR027417">
    <property type="entry name" value="P-loop_NTPase"/>
</dbReference>
<dbReference type="InterPro" id="IPR011545">
    <property type="entry name" value="DEAD/DEAH_box_helicase_dom"/>
</dbReference>
<organism evidence="9 10">
    <name type="scientific">Athelia psychrophila</name>
    <dbReference type="NCBI Taxonomy" id="1759441"/>
    <lineage>
        <taxon>Eukaryota</taxon>
        <taxon>Fungi</taxon>
        <taxon>Dikarya</taxon>
        <taxon>Basidiomycota</taxon>
        <taxon>Agaricomycotina</taxon>
        <taxon>Agaricomycetes</taxon>
        <taxon>Agaricomycetidae</taxon>
        <taxon>Atheliales</taxon>
        <taxon>Atheliaceae</taxon>
        <taxon>Athelia</taxon>
    </lineage>
</organism>
<dbReference type="PROSITE" id="PS51192">
    <property type="entry name" value="HELICASE_ATP_BIND_1"/>
    <property type="match status" value="1"/>
</dbReference>
<evidence type="ECO:0000256" key="3">
    <source>
        <dbReference type="ARBA" id="ARBA00022801"/>
    </source>
</evidence>
<dbReference type="AlphaFoldDB" id="A0A166FIX6"/>
<sequence>MTLTLLSRTPRLLWPRRLPYQQSFGTRFLSSNASIHSSAPYVGPKPTFESAGIRAPIASALRAAFPNVQHPTQTQGQFIPAVLSGKDVLLKDGTGTGKSFGVILALLSKARKATILTNKGIQPVKPFITSLVIVPHRDLAYQFHHWVERIVEASVPKGETPPPLASISSVVVRGGDTPIAKHRRDIMTSPPHILIGTPQALLELFDDDEVIPRSKLSRISTIYVDEVDYLVDAVPNHSTARTQERIKRRMDKHPGPTSQLLDLILSERKSRWNERASSEDAPADTIQLVMSSATLRSHLQSRLCGGQGWIKRDSLVRVTGDGQSSSGVSNTKDVFHCVLVVSKDGQIRNIEGATAATSNTIQDAREVTADEVFSSRDIDLGSEPLEEKYAKTELKINRDALETVAAAFALDVPSVALLSLPASAPVQRVVHALRELGVNAHSLDLLVADKGRTQLLSGTAAATEDNPLLLVSTLASTRGLDLPDLTHVFMLGLPQGRRADAYLHVAGRVGRFGKAGKVVTVVEEREEERRADGTLAWARDEPKRMLMMLREVGVAPTQLEHFD</sequence>
<evidence type="ECO:0000256" key="5">
    <source>
        <dbReference type="ARBA" id="ARBA00022840"/>
    </source>
</evidence>
<evidence type="ECO:0000313" key="10">
    <source>
        <dbReference type="Proteomes" id="UP000076532"/>
    </source>
</evidence>
<dbReference type="Proteomes" id="UP000076532">
    <property type="component" value="Unassembled WGS sequence"/>
</dbReference>
<proteinExistence type="predicted"/>
<dbReference type="OrthoDB" id="10256233at2759"/>
<feature type="domain" description="Helicase C-terminal" evidence="8">
    <location>
        <begin position="384"/>
        <end position="553"/>
    </location>
</feature>
<dbReference type="EMBL" id="KV417589">
    <property type="protein sequence ID" value="KZP16851.1"/>
    <property type="molecule type" value="Genomic_DNA"/>
</dbReference>
<gene>
    <name evidence="9" type="ORF">FIBSPDRAFT_831388</name>
</gene>
<reference evidence="9 10" key="1">
    <citation type="journal article" date="2016" name="Mol. Biol. Evol.">
        <title>Comparative Genomics of Early-Diverging Mushroom-Forming Fungi Provides Insights into the Origins of Lignocellulose Decay Capabilities.</title>
        <authorList>
            <person name="Nagy L.G."/>
            <person name="Riley R."/>
            <person name="Tritt A."/>
            <person name="Adam C."/>
            <person name="Daum C."/>
            <person name="Floudas D."/>
            <person name="Sun H."/>
            <person name="Yadav J.S."/>
            <person name="Pangilinan J."/>
            <person name="Larsson K.H."/>
            <person name="Matsuura K."/>
            <person name="Barry K."/>
            <person name="Labutti K."/>
            <person name="Kuo R."/>
            <person name="Ohm R.A."/>
            <person name="Bhattacharya S.S."/>
            <person name="Shirouzu T."/>
            <person name="Yoshinaga Y."/>
            <person name="Martin F.M."/>
            <person name="Grigoriev I.V."/>
            <person name="Hibbett D.S."/>
        </authorList>
    </citation>
    <scope>NUCLEOTIDE SEQUENCE [LARGE SCALE GENOMIC DNA]</scope>
    <source>
        <strain evidence="9 10">CBS 109695</strain>
    </source>
</reference>
<comment type="catalytic activity">
    <reaction evidence="6">
        <text>ATP + H2O = ADP + phosphate + H(+)</text>
        <dbReference type="Rhea" id="RHEA:13065"/>
        <dbReference type="ChEBI" id="CHEBI:15377"/>
        <dbReference type="ChEBI" id="CHEBI:15378"/>
        <dbReference type="ChEBI" id="CHEBI:30616"/>
        <dbReference type="ChEBI" id="CHEBI:43474"/>
        <dbReference type="ChEBI" id="CHEBI:456216"/>
        <dbReference type="EC" id="3.6.4.13"/>
    </reaction>
</comment>
<dbReference type="GO" id="GO:0003676">
    <property type="term" value="F:nucleic acid binding"/>
    <property type="evidence" value="ECO:0007669"/>
    <property type="project" value="InterPro"/>
</dbReference>
<dbReference type="PANTHER" id="PTHR47960">
    <property type="entry name" value="DEAD-BOX ATP-DEPENDENT RNA HELICASE 50"/>
    <property type="match status" value="1"/>
</dbReference>
<evidence type="ECO:0000256" key="4">
    <source>
        <dbReference type="ARBA" id="ARBA00022806"/>
    </source>
</evidence>
<keyword evidence="5" id="KW-0067">ATP-binding</keyword>
<dbReference type="Pfam" id="PF00271">
    <property type="entry name" value="Helicase_C"/>
    <property type="match status" value="1"/>
</dbReference>
<feature type="domain" description="Helicase ATP-binding" evidence="7">
    <location>
        <begin position="79"/>
        <end position="313"/>
    </location>
</feature>
<dbReference type="Pfam" id="PF00270">
    <property type="entry name" value="DEAD"/>
    <property type="match status" value="1"/>
</dbReference>
<dbReference type="InterPro" id="IPR001650">
    <property type="entry name" value="Helicase_C-like"/>
</dbReference>
<dbReference type="GO" id="GO:0005524">
    <property type="term" value="F:ATP binding"/>
    <property type="evidence" value="ECO:0007669"/>
    <property type="project" value="UniProtKB-KW"/>
</dbReference>
<evidence type="ECO:0000256" key="6">
    <source>
        <dbReference type="ARBA" id="ARBA00047984"/>
    </source>
</evidence>
<dbReference type="GO" id="GO:0016787">
    <property type="term" value="F:hydrolase activity"/>
    <property type="evidence" value="ECO:0007669"/>
    <property type="project" value="UniProtKB-KW"/>
</dbReference>